<feature type="signal peptide" evidence="1">
    <location>
        <begin position="1"/>
        <end position="24"/>
    </location>
</feature>
<gene>
    <name evidence="2" type="ORF">Metal_3985</name>
</gene>
<dbReference type="eggNOG" id="COG3746">
    <property type="taxonomic scope" value="Bacteria"/>
</dbReference>
<evidence type="ECO:0000313" key="3">
    <source>
        <dbReference type="Proteomes" id="UP000005090"/>
    </source>
</evidence>
<accession>H8GJT2</accession>
<evidence type="ECO:0000313" key="2">
    <source>
        <dbReference type="EMBL" id="EIC31611.1"/>
    </source>
</evidence>
<dbReference type="STRING" id="686340.Metal_3985"/>
<dbReference type="Gene3D" id="2.40.160.10">
    <property type="entry name" value="Porin"/>
    <property type="match status" value="1"/>
</dbReference>
<keyword evidence="1" id="KW-0732">Signal</keyword>
<dbReference type="AlphaFoldDB" id="H8GJT2"/>
<dbReference type="InterPro" id="IPR023614">
    <property type="entry name" value="Porin_dom_sf"/>
</dbReference>
<dbReference type="Pfam" id="PF07396">
    <property type="entry name" value="Porin_O_P"/>
    <property type="match status" value="1"/>
</dbReference>
<sequence length="551" mass="59701">MHISKLTLAVAAVLGAGASSSAFAIDLYVDVKTKQIYAEPGSNRQLMGSFERVEDAPAKTAEQQNAAEIAAIREEMALKDNQIKALEEHAQEASGPESVHLKLDDGIHFATKDGNFTAGINGRMQVDSQANINQKLPVDFVTPTGVPSELNDGTTLRRARLGIEGTFFKNTDYKFEYDFTRGNGLNAGGITDAFIRYNFSKPFSVKFGAFKEPFSLEEATSNRYTTFIERNMAVNTLVDNLNTYKVGFGANYATERWQIGTSLQTEGVGGYNAYGNNAVNGTSTGSAINLNGGVNRNGGGGDTSWEANLRVTGLPWMESKTKFLHVGASGSYITFNNNYKGDGSYSNGGVIFANGIGSNVDRASILNTGNLTSGNIKSAAAIQADYLHRWGAETALVYGPFSVQGEYIQANIHGQGYSKDESLEGYYGYMTYFLTGESRNYKAKTAAWDRIKPNHNFDMHGGWGAWELAVGYDYMNLNSGIINGGRASTAKFGINWYPNSHLRVMANYVHALDIETGAVTTVPGGTAANATSRAFNNADLDILETRVQVDW</sequence>
<keyword evidence="3" id="KW-1185">Reference proteome</keyword>
<protein>
    <submittedName>
        <fullName evidence="2">Phosphate-selective porin</fullName>
    </submittedName>
</protein>
<dbReference type="InterPro" id="IPR010870">
    <property type="entry name" value="Porin_O/P"/>
</dbReference>
<reference evidence="2 3" key="1">
    <citation type="journal article" date="2013" name="Genome Announc.">
        <title>Genome Sequence of the Obligate Gammaproteobacterial Methanotroph Methylomicrobium album Strain BG8.</title>
        <authorList>
            <person name="Kits K.D."/>
            <person name="Kalyuzhnaya M.G."/>
            <person name="Klotz M.G."/>
            <person name="Jetten M.S."/>
            <person name="Op den Camp H.J."/>
            <person name="Vuilleumier S."/>
            <person name="Bringel F."/>
            <person name="Dispirito A.A."/>
            <person name="Murrell J.C."/>
            <person name="Bruce D."/>
            <person name="Cheng J.F."/>
            <person name="Copeland A."/>
            <person name="Goodwin L."/>
            <person name="Hauser L."/>
            <person name="Lajus A."/>
            <person name="Land M.L."/>
            <person name="Lapidus A."/>
            <person name="Lucas S."/>
            <person name="Medigue C."/>
            <person name="Pitluck S."/>
            <person name="Woyke T."/>
            <person name="Zeytun A."/>
            <person name="Stein L.Y."/>
        </authorList>
    </citation>
    <scope>NUCLEOTIDE SEQUENCE [LARGE SCALE GENOMIC DNA]</scope>
    <source>
        <strain evidence="2 3">BG8</strain>
    </source>
</reference>
<feature type="chain" id="PRO_5003612257" evidence="1">
    <location>
        <begin position="25"/>
        <end position="551"/>
    </location>
</feature>
<dbReference type="SUPFAM" id="SSF56935">
    <property type="entry name" value="Porins"/>
    <property type="match status" value="1"/>
</dbReference>
<dbReference type="Proteomes" id="UP000005090">
    <property type="component" value="Chromosome"/>
</dbReference>
<dbReference type="EMBL" id="CM001475">
    <property type="protein sequence ID" value="EIC31611.1"/>
    <property type="molecule type" value="Genomic_DNA"/>
</dbReference>
<organism evidence="2 3">
    <name type="scientific">Methylomicrobium album BG8</name>
    <dbReference type="NCBI Taxonomy" id="686340"/>
    <lineage>
        <taxon>Bacteria</taxon>
        <taxon>Pseudomonadati</taxon>
        <taxon>Pseudomonadota</taxon>
        <taxon>Gammaproteobacteria</taxon>
        <taxon>Methylococcales</taxon>
        <taxon>Methylococcaceae</taxon>
        <taxon>Methylomicrobium</taxon>
    </lineage>
</organism>
<proteinExistence type="predicted"/>
<dbReference type="HOGENOM" id="CLU_031025_4_0_6"/>
<name>H8GJT2_METAL</name>
<evidence type="ECO:0000256" key="1">
    <source>
        <dbReference type="SAM" id="SignalP"/>
    </source>
</evidence>